<dbReference type="Proteomes" id="UP001498398">
    <property type="component" value="Unassembled WGS sequence"/>
</dbReference>
<name>A0ABR1IPH5_9AGAR</name>
<comment type="caution">
    <text evidence="1">The sequence shown here is derived from an EMBL/GenBank/DDBJ whole genome shotgun (WGS) entry which is preliminary data.</text>
</comment>
<accession>A0ABR1IPH5</accession>
<dbReference type="EMBL" id="JBANRG010000082">
    <property type="protein sequence ID" value="KAK7437935.1"/>
    <property type="molecule type" value="Genomic_DNA"/>
</dbReference>
<evidence type="ECO:0000313" key="2">
    <source>
        <dbReference type="Proteomes" id="UP001498398"/>
    </source>
</evidence>
<proteinExistence type="predicted"/>
<sequence>MTRYFTAWVNEAALKYGGKSIDGPSTANQIMGAIWSKARYGTNLFKTAPQIPGLQSSGAQVWQDIGLTEKRALDLMYNDFW</sequence>
<organism evidence="1 2">
    <name type="scientific">Marasmiellus scandens</name>
    <dbReference type="NCBI Taxonomy" id="2682957"/>
    <lineage>
        <taxon>Eukaryota</taxon>
        <taxon>Fungi</taxon>
        <taxon>Dikarya</taxon>
        <taxon>Basidiomycota</taxon>
        <taxon>Agaricomycotina</taxon>
        <taxon>Agaricomycetes</taxon>
        <taxon>Agaricomycetidae</taxon>
        <taxon>Agaricales</taxon>
        <taxon>Marasmiineae</taxon>
        <taxon>Omphalotaceae</taxon>
        <taxon>Marasmiellus</taxon>
    </lineage>
</organism>
<protein>
    <submittedName>
        <fullName evidence="1">Uncharacterized protein</fullName>
    </submittedName>
</protein>
<evidence type="ECO:0000313" key="1">
    <source>
        <dbReference type="EMBL" id="KAK7437935.1"/>
    </source>
</evidence>
<keyword evidence="2" id="KW-1185">Reference proteome</keyword>
<gene>
    <name evidence="1" type="ORF">VKT23_018370</name>
</gene>
<reference evidence="1 2" key="1">
    <citation type="submission" date="2024-01" db="EMBL/GenBank/DDBJ databases">
        <title>A draft genome for the cacao thread blight pathogen Marasmiellus scandens.</title>
        <authorList>
            <person name="Baruah I.K."/>
            <person name="Leung J."/>
            <person name="Bukari Y."/>
            <person name="Amoako-Attah I."/>
            <person name="Meinhardt L.W."/>
            <person name="Bailey B.A."/>
            <person name="Cohen S.P."/>
        </authorList>
    </citation>
    <scope>NUCLEOTIDE SEQUENCE [LARGE SCALE GENOMIC DNA]</scope>
    <source>
        <strain evidence="1 2">GH-19</strain>
    </source>
</reference>